<name>A0A540N067_MALBA</name>
<feature type="compositionally biased region" description="Polar residues" evidence="1">
    <location>
        <begin position="73"/>
        <end position="85"/>
    </location>
</feature>
<gene>
    <name evidence="2" type="ORF">C1H46_010023</name>
</gene>
<sequence>MPYSGRVDEILPMDADGHQPMNTDIAVTSDGAPADNGQHGNNIEEDTKGDVVANGQNTESSFENHSNGETDAKASSNDINVPPESNSDETETEE</sequence>
<evidence type="ECO:0000313" key="3">
    <source>
        <dbReference type="Proteomes" id="UP000315295"/>
    </source>
</evidence>
<evidence type="ECO:0000256" key="1">
    <source>
        <dbReference type="SAM" id="MobiDB-lite"/>
    </source>
</evidence>
<dbReference type="EMBL" id="VIEB01000141">
    <property type="protein sequence ID" value="TQE04404.1"/>
    <property type="molecule type" value="Genomic_DNA"/>
</dbReference>
<dbReference type="AlphaFoldDB" id="A0A540N067"/>
<dbReference type="STRING" id="106549.A0A540N067"/>
<feature type="region of interest" description="Disordered" evidence="1">
    <location>
        <begin position="1"/>
        <end position="94"/>
    </location>
</feature>
<keyword evidence="3" id="KW-1185">Reference proteome</keyword>
<feature type="compositionally biased region" description="Polar residues" evidence="1">
    <location>
        <begin position="54"/>
        <end position="65"/>
    </location>
</feature>
<evidence type="ECO:0000313" key="2">
    <source>
        <dbReference type="EMBL" id="TQE04404.1"/>
    </source>
</evidence>
<dbReference type="Proteomes" id="UP000315295">
    <property type="component" value="Unassembled WGS sequence"/>
</dbReference>
<reference evidence="2 3" key="1">
    <citation type="journal article" date="2019" name="G3 (Bethesda)">
        <title>Sequencing of a Wild Apple (Malus baccata) Genome Unravels the Differences Between Cultivated and Wild Apple Species Regarding Disease Resistance and Cold Tolerance.</title>
        <authorList>
            <person name="Chen X."/>
        </authorList>
    </citation>
    <scope>NUCLEOTIDE SEQUENCE [LARGE SCALE GENOMIC DNA]</scope>
    <source>
        <strain evidence="3">cv. Shandingzi</strain>
        <tissue evidence="2">Leaves</tissue>
    </source>
</reference>
<organism evidence="2 3">
    <name type="scientific">Malus baccata</name>
    <name type="common">Siberian crab apple</name>
    <name type="synonym">Pyrus baccata</name>
    <dbReference type="NCBI Taxonomy" id="106549"/>
    <lineage>
        <taxon>Eukaryota</taxon>
        <taxon>Viridiplantae</taxon>
        <taxon>Streptophyta</taxon>
        <taxon>Embryophyta</taxon>
        <taxon>Tracheophyta</taxon>
        <taxon>Spermatophyta</taxon>
        <taxon>Magnoliopsida</taxon>
        <taxon>eudicotyledons</taxon>
        <taxon>Gunneridae</taxon>
        <taxon>Pentapetalae</taxon>
        <taxon>rosids</taxon>
        <taxon>fabids</taxon>
        <taxon>Rosales</taxon>
        <taxon>Rosaceae</taxon>
        <taxon>Amygdaloideae</taxon>
        <taxon>Maleae</taxon>
        <taxon>Malus</taxon>
    </lineage>
</organism>
<protein>
    <submittedName>
        <fullName evidence="2">Uncharacterized protein</fullName>
    </submittedName>
</protein>
<accession>A0A540N067</accession>
<comment type="caution">
    <text evidence="2">The sequence shown here is derived from an EMBL/GenBank/DDBJ whole genome shotgun (WGS) entry which is preliminary data.</text>
</comment>
<proteinExistence type="predicted"/>